<dbReference type="EMBL" id="MN543579">
    <property type="protein sequence ID" value="QJX12831.1"/>
    <property type="molecule type" value="Genomic_DNA"/>
</dbReference>
<accession>A0A6M6A378</accession>
<protein>
    <submittedName>
        <fullName evidence="2">Uncharacterized protein</fullName>
    </submittedName>
</protein>
<evidence type="ECO:0000256" key="1">
    <source>
        <dbReference type="SAM" id="MobiDB-lite"/>
    </source>
</evidence>
<sequence length="57" mass="6603">MTFNVPGPASPRGRKKEENEKKRKKEYAKNVHNLDPRRAWHSGAKALQDYKACCLTF</sequence>
<proteinExistence type="predicted"/>
<feature type="region of interest" description="Disordered" evidence="1">
    <location>
        <begin position="1"/>
        <end position="27"/>
    </location>
</feature>
<dbReference type="AlphaFoldDB" id="A0A6M6A378"/>
<dbReference type="EMBL" id="MN543582">
    <property type="protein sequence ID" value="QJX13443.1"/>
    <property type="molecule type" value="Genomic_DNA"/>
</dbReference>
<evidence type="ECO:0000313" key="2">
    <source>
        <dbReference type="EMBL" id="QJX12831.1"/>
    </source>
</evidence>
<name>A0A6M6A378_KLEPN</name>
<feature type="compositionally biased region" description="Basic and acidic residues" evidence="1">
    <location>
        <begin position="15"/>
        <end position="27"/>
    </location>
</feature>
<keyword evidence="2" id="KW-0614">Plasmid</keyword>
<reference evidence="2" key="1">
    <citation type="submission" date="2019-10" db="EMBL/GenBank/DDBJ databases">
        <title>Tracking microevolution events of conjugative virulence plasmid p15WZ-82_Vir during transmission.</title>
        <authorList>
            <person name="Yang X."/>
        </authorList>
    </citation>
    <scope>NUCLEOTIDE SEQUENCE</scope>
    <source>
        <strain evidence="2">PM48</strain>
        <strain evidence="3">PM48TC</strain>
        <plasmid evidence="2">pPM48_140</plasmid>
        <plasmid evidence="3">pPM48TC_140</plasmid>
    </source>
</reference>
<geneLocation type="plasmid" evidence="3">
    <name>pPM48TC_140</name>
</geneLocation>
<geneLocation type="plasmid" evidence="2">
    <name>pPM48_140</name>
</geneLocation>
<evidence type="ECO:0000313" key="3">
    <source>
        <dbReference type="EMBL" id="QJX13443.1"/>
    </source>
</evidence>
<organism evidence="2">
    <name type="scientific">Klebsiella pneumoniae</name>
    <dbReference type="NCBI Taxonomy" id="573"/>
    <lineage>
        <taxon>Bacteria</taxon>
        <taxon>Pseudomonadati</taxon>
        <taxon>Pseudomonadota</taxon>
        <taxon>Gammaproteobacteria</taxon>
        <taxon>Enterobacterales</taxon>
        <taxon>Enterobacteriaceae</taxon>
        <taxon>Klebsiella/Raoultella group</taxon>
        <taxon>Klebsiella</taxon>
        <taxon>Klebsiella pneumoniae complex</taxon>
    </lineage>
</organism>